<dbReference type="Pfam" id="PF24883">
    <property type="entry name" value="NPHP3_N"/>
    <property type="match status" value="1"/>
</dbReference>
<feature type="domain" description="Nephrocystin 3-like N-terminal" evidence="3">
    <location>
        <begin position="435"/>
        <end position="578"/>
    </location>
</feature>
<organism evidence="4 5">
    <name type="scientific">Discina gigas</name>
    <dbReference type="NCBI Taxonomy" id="1032678"/>
    <lineage>
        <taxon>Eukaryota</taxon>
        <taxon>Fungi</taxon>
        <taxon>Dikarya</taxon>
        <taxon>Ascomycota</taxon>
        <taxon>Pezizomycotina</taxon>
        <taxon>Pezizomycetes</taxon>
        <taxon>Pezizales</taxon>
        <taxon>Discinaceae</taxon>
        <taxon>Discina</taxon>
    </lineage>
</organism>
<reference evidence="4 5" key="1">
    <citation type="submission" date="2024-02" db="EMBL/GenBank/DDBJ databases">
        <title>Discinaceae phylogenomics.</title>
        <authorList>
            <person name="Dirks A.C."/>
            <person name="James T.Y."/>
        </authorList>
    </citation>
    <scope>NUCLEOTIDE SEQUENCE [LARGE SCALE GENOMIC DNA]</scope>
    <source>
        <strain evidence="4 5">ACD0624</strain>
    </source>
</reference>
<dbReference type="InterPro" id="IPR036770">
    <property type="entry name" value="Ankyrin_rpt-contain_sf"/>
</dbReference>
<accession>A0ABR3GE57</accession>
<dbReference type="Pfam" id="PF12796">
    <property type="entry name" value="Ank_2"/>
    <property type="match status" value="1"/>
</dbReference>
<protein>
    <recommendedName>
        <fullName evidence="3">Nephrocystin 3-like N-terminal domain-containing protein</fullName>
    </recommendedName>
</protein>
<dbReference type="Gene3D" id="1.25.40.20">
    <property type="entry name" value="Ankyrin repeat-containing domain"/>
    <property type="match status" value="1"/>
</dbReference>
<dbReference type="Proteomes" id="UP001447188">
    <property type="component" value="Unassembled WGS sequence"/>
</dbReference>
<dbReference type="SUPFAM" id="SSF48403">
    <property type="entry name" value="Ankyrin repeat"/>
    <property type="match status" value="1"/>
</dbReference>
<feature type="repeat" description="ANK" evidence="2">
    <location>
        <begin position="954"/>
        <end position="986"/>
    </location>
</feature>
<comment type="caution">
    <text evidence="4">The sequence shown here is derived from an EMBL/GenBank/DDBJ whole genome shotgun (WGS) entry which is preliminary data.</text>
</comment>
<keyword evidence="5" id="KW-1185">Reference proteome</keyword>
<dbReference type="EMBL" id="JBBBZM010000100">
    <property type="protein sequence ID" value="KAL0634228.1"/>
    <property type="molecule type" value="Genomic_DNA"/>
</dbReference>
<evidence type="ECO:0000313" key="4">
    <source>
        <dbReference type="EMBL" id="KAL0634228.1"/>
    </source>
</evidence>
<evidence type="ECO:0000313" key="5">
    <source>
        <dbReference type="Proteomes" id="UP001447188"/>
    </source>
</evidence>
<dbReference type="PROSITE" id="PS50297">
    <property type="entry name" value="ANK_REP_REGION"/>
    <property type="match status" value="2"/>
</dbReference>
<evidence type="ECO:0000259" key="3">
    <source>
        <dbReference type="Pfam" id="PF24883"/>
    </source>
</evidence>
<dbReference type="PROSITE" id="PS50088">
    <property type="entry name" value="ANK_REPEAT"/>
    <property type="match status" value="2"/>
</dbReference>
<keyword evidence="1" id="KW-0677">Repeat</keyword>
<dbReference type="InterPro" id="IPR002110">
    <property type="entry name" value="Ankyrin_rpt"/>
</dbReference>
<dbReference type="PANTHER" id="PTHR10039">
    <property type="entry name" value="AMELOGENIN"/>
    <property type="match status" value="1"/>
</dbReference>
<dbReference type="InterPro" id="IPR056884">
    <property type="entry name" value="NPHP3-like_N"/>
</dbReference>
<gene>
    <name evidence="4" type="ORF">Q9L58_006846</name>
</gene>
<sequence length="1039" mass="116608">MSKRKTNEGDDQLKRLRTVATGNAMKIGLAFRISNISSHVTESQVLDGLASLNGQLGQQNVLGWSFAPSAVSADAERYRTATVTFKSVPTEFQISTSSGVVDLIANTPPVIIDTHFYGLTPLNSNEQPTVDIIAVTGLAGHAFGSWKARGGCAMWLRDFLPQHIPSARILTYGYDSTLVKKTSTASILEFSRNLLEALNTARARDEALMKASKSEDQCFLIFQSCYALLLFGVPNTGLEVASLRSVVKGQPNSNLIEDLRSTSDFLQRHNFFWEYEKAEDTRVISIYETQPTPTVEEESGWKRTGPKVLIVSRESATYATPKENQADIFSINSNHSEMVKFNHSACYDYLVIRSRITVLVEDVHVVIDKRFKHLREAGSRERVVEANSDIRSIITGMLWKGFWKVQVNGCSGEESFVNGGLPMSQAYSGSMEFVTGAGKTKLTSMVIDTLGSLSQNDGNHQTHEPVVYFYCNRDEPQRRDPTVIIQALLKQMSAVFSGLPMLVVAAYDKRLKRGFASESLSFQESCDLLVSLLEIYPQTTIIIDALDESDPEERWQLLEALTAIMHSTNLVKIFISSRDDTDIKLKLEKVPNLYIEARDNEEDIKRFIHREMVEPTKNRQLCLLPVELKQRIFSTLVEKANGMFQWVNLQIRYLNGVELEKDILENLGKLPKTLEATYSQIISDMMSNGKSREWEITRKALMWIMCSRELLTKEQWAELSYWPKEVPKDSHHVDALFDLCRDLVTWDSQLKVVRFAHLSVHEYLETKFSSVDANSMAAECCLLLFDPIHWPGVAKLTLLPARPSLINYSTLNWADHIESSYSREQHMNKVVLDRLKRFLGTPSQPGQAYCNWLHGIFWQAIGLQHFPGGPRLQGRLYDILAHLESTPPNPFFAASYFTFGEELGEQWEYGSFDLNCKNKRGETPLFVASMRGNGWVVDMLLEKGACVNTGRSAYGSNPLMAAIRNGHWRVAVELLNNGANTSGIEGDNTVMRSATNRDLSKEITSAVMAATAGNPWRTKQLLEQLQAGNPGIGVGLPGR</sequence>
<dbReference type="PANTHER" id="PTHR10039:SF16">
    <property type="entry name" value="GPI INOSITOL-DEACYLASE"/>
    <property type="match status" value="1"/>
</dbReference>
<dbReference type="Gene3D" id="3.40.50.300">
    <property type="entry name" value="P-loop containing nucleotide triphosphate hydrolases"/>
    <property type="match status" value="1"/>
</dbReference>
<name>A0ABR3GE57_9PEZI</name>
<proteinExistence type="predicted"/>
<evidence type="ECO:0000256" key="2">
    <source>
        <dbReference type="PROSITE-ProRule" id="PRU00023"/>
    </source>
</evidence>
<feature type="repeat" description="ANK" evidence="2">
    <location>
        <begin position="920"/>
        <end position="952"/>
    </location>
</feature>
<keyword evidence="2" id="KW-0040">ANK repeat</keyword>
<dbReference type="SMART" id="SM00248">
    <property type="entry name" value="ANK"/>
    <property type="match status" value="2"/>
</dbReference>
<dbReference type="InterPro" id="IPR027417">
    <property type="entry name" value="P-loop_NTPase"/>
</dbReference>
<evidence type="ECO:0000256" key="1">
    <source>
        <dbReference type="ARBA" id="ARBA00022737"/>
    </source>
</evidence>